<accession>A0A0C3D9I2</accession>
<evidence type="ECO:0008006" key="3">
    <source>
        <dbReference type="Google" id="ProtNLM"/>
    </source>
</evidence>
<dbReference type="OrthoDB" id="3256525at2759"/>
<evidence type="ECO:0000313" key="2">
    <source>
        <dbReference type="Proteomes" id="UP000053989"/>
    </source>
</evidence>
<keyword evidence="2" id="KW-1185">Reference proteome</keyword>
<name>A0A0C3D9I2_9AGAM</name>
<dbReference type="EMBL" id="KN822191">
    <property type="protein sequence ID" value="KIM53054.1"/>
    <property type="molecule type" value="Genomic_DNA"/>
</dbReference>
<organism evidence="1 2">
    <name type="scientific">Scleroderma citrinum Foug A</name>
    <dbReference type="NCBI Taxonomy" id="1036808"/>
    <lineage>
        <taxon>Eukaryota</taxon>
        <taxon>Fungi</taxon>
        <taxon>Dikarya</taxon>
        <taxon>Basidiomycota</taxon>
        <taxon>Agaricomycotina</taxon>
        <taxon>Agaricomycetes</taxon>
        <taxon>Agaricomycetidae</taxon>
        <taxon>Boletales</taxon>
        <taxon>Sclerodermatineae</taxon>
        <taxon>Sclerodermataceae</taxon>
        <taxon>Scleroderma</taxon>
    </lineage>
</organism>
<reference evidence="2" key="2">
    <citation type="submission" date="2015-01" db="EMBL/GenBank/DDBJ databases">
        <title>Evolutionary Origins and Diversification of the Mycorrhizal Mutualists.</title>
        <authorList>
            <consortium name="DOE Joint Genome Institute"/>
            <consortium name="Mycorrhizal Genomics Consortium"/>
            <person name="Kohler A."/>
            <person name="Kuo A."/>
            <person name="Nagy L.G."/>
            <person name="Floudas D."/>
            <person name="Copeland A."/>
            <person name="Barry K.W."/>
            <person name="Cichocki N."/>
            <person name="Veneault-Fourrey C."/>
            <person name="LaButti K."/>
            <person name="Lindquist E.A."/>
            <person name="Lipzen A."/>
            <person name="Lundell T."/>
            <person name="Morin E."/>
            <person name="Murat C."/>
            <person name="Riley R."/>
            <person name="Ohm R."/>
            <person name="Sun H."/>
            <person name="Tunlid A."/>
            <person name="Henrissat B."/>
            <person name="Grigoriev I.V."/>
            <person name="Hibbett D.S."/>
            <person name="Martin F."/>
        </authorList>
    </citation>
    <scope>NUCLEOTIDE SEQUENCE [LARGE SCALE GENOMIC DNA]</scope>
    <source>
        <strain evidence="2">Foug A</strain>
    </source>
</reference>
<reference evidence="1 2" key="1">
    <citation type="submission" date="2014-04" db="EMBL/GenBank/DDBJ databases">
        <authorList>
            <consortium name="DOE Joint Genome Institute"/>
            <person name="Kuo A."/>
            <person name="Kohler A."/>
            <person name="Nagy L.G."/>
            <person name="Floudas D."/>
            <person name="Copeland A."/>
            <person name="Barry K.W."/>
            <person name="Cichocki N."/>
            <person name="Veneault-Fourrey C."/>
            <person name="LaButti K."/>
            <person name="Lindquist E.A."/>
            <person name="Lipzen A."/>
            <person name="Lundell T."/>
            <person name="Morin E."/>
            <person name="Murat C."/>
            <person name="Sun H."/>
            <person name="Tunlid A."/>
            <person name="Henrissat B."/>
            <person name="Grigoriev I.V."/>
            <person name="Hibbett D.S."/>
            <person name="Martin F."/>
            <person name="Nordberg H.P."/>
            <person name="Cantor M.N."/>
            <person name="Hua S.X."/>
        </authorList>
    </citation>
    <scope>NUCLEOTIDE SEQUENCE [LARGE SCALE GENOMIC DNA]</scope>
    <source>
        <strain evidence="1 2">Foug A</strain>
    </source>
</reference>
<proteinExistence type="predicted"/>
<evidence type="ECO:0000313" key="1">
    <source>
        <dbReference type="EMBL" id="KIM53054.1"/>
    </source>
</evidence>
<dbReference type="Proteomes" id="UP000053989">
    <property type="component" value="Unassembled WGS sequence"/>
</dbReference>
<dbReference type="InParanoid" id="A0A0C3D9I2"/>
<sequence>MAAKAAQAVVPHRLPPELWLCVFDFATDVPGTLIPEVFEQSPLIGQLYNRKYHPALRVALVTKRNLVLVCKQWWHLATPYLYRAIYIGKVRCLLSLRNTLKEYAAGEGTIAGGHRLGSWTQRLDVVIRDHPIGGPDADAEYLADIVRHLPSLAIASFAVVPAAYAKHFMPLSVLHALRGNASSLRVLDWSTDGLRPQSIQLEELLKQLPRLQILNCPGLGWTNGIIPNSLLSSVSTLVLKWLAIPIGRSDLVDLPEGYVGLREVILNVEWTVQNLWRDFMHHYGRFLTSVQLRAHKDVHPSTLGAFLGIVNASCPNLCRITISAMTFSHIPVTGLSLPPIEYLGLRADARQQRRSAYRHLFSILALLNGNAPKLRVIQLIDRHNVDNLLTSHSKVTVRALEQQLAGSAFRVEDYNGCLLSGSSICIK</sequence>
<dbReference type="HOGENOM" id="CLU_052689_0_0_1"/>
<gene>
    <name evidence="1" type="ORF">SCLCIDRAFT_139781</name>
</gene>
<protein>
    <recommendedName>
        <fullName evidence="3">F-box domain-containing protein</fullName>
    </recommendedName>
</protein>
<dbReference type="AlphaFoldDB" id="A0A0C3D9I2"/>